<protein>
    <recommendedName>
        <fullName evidence="1">NADPH-dependent FMN reductase-like domain-containing protein</fullName>
    </recommendedName>
</protein>
<evidence type="ECO:0000313" key="2">
    <source>
        <dbReference type="EMBL" id="PKK89862.1"/>
    </source>
</evidence>
<proteinExistence type="predicted"/>
<dbReference type="GO" id="GO:0016491">
    <property type="term" value="F:oxidoreductase activity"/>
    <property type="evidence" value="ECO:0007669"/>
    <property type="project" value="InterPro"/>
</dbReference>
<comment type="caution">
    <text evidence="2">The sequence shown here is derived from an EMBL/GenBank/DDBJ whole genome shotgun (WGS) entry which is preliminary data.</text>
</comment>
<evidence type="ECO:0000259" key="1">
    <source>
        <dbReference type="Pfam" id="PF03358"/>
    </source>
</evidence>
<dbReference type="Pfam" id="PF03358">
    <property type="entry name" value="FMN_red"/>
    <property type="match status" value="1"/>
</dbReference>
<feature type="domain" description="NADPH-dependent FMN reductase-like" evidence="1">
    <location>
        <begin position="208"/>
        <end position="345"/>
    </location>
</feature>
<reference evidence="2 3" key="1">
    <citation type="journal article" date="2017" name="ISME J.">
        <title>Potential for microbial H2 and metal transformations associated with novel bacteria and archaea in deep terrestrial subsurface sediments.</title>
        <authorList>
            <person name="Hernsdorf A.W."/>
            <person name="Amano Y."/>
            <person name="Miyakawa K."/>
            <person name="Ise K."/>
            <person name="Suzuki Y."/>
            <person name="Anantharaman K."/>
            <person name="Probst A."/>
            <person name="Burstein D."/>
            <person name="Thomas B.C."/>
            <person name="Banfield J.F."/>
        </authorList>
    </citation>
    <scope>NUCLEOTIDE SEQUENCE [LARGE SCALE GENOMIC DNA]</scope>
    <source>
        <strain evidence="2">HGW-Wallbacteria-1</strain>
    </source>
</reference>
<dbReference type="InterPro" id="IPR005025">
    <property type="entry name" value="FMN_Rdtase-like_dom"/>
</dbReference>
<dbReference type="Proteomes" id="UP000233256">
    <property type="component" value="Unassembled WGS sequence"/>
</dbReference>
<organism evidence="2 3">
    <name type="scientific">Candidatus Wallbacteria bacterium HGW-Wallbacteria-1</name>
    <dbReference type="NCBI Taxonomy" id="2013854"/>
    <lineage>
        <taxon>Bacteria</taxon>
        <taxon>Candidatus Walliibacteriota</taxon>
    </lineage>
</organism>
<dbReference type="EMBL" id="PGXC01000010">
    <property type="protein sequence ID" value="PKK89862.1"/>
    <property type="molecule type" value="Genomic_DNA"/>
</dbReference>
<dbReference type="AlphaFoldDB" id="A0A2N1PNL0"/>
<evidence type="ECO:0000313" key="3">
    <source>
        <dbReference type="Proteomes" id="UP000233256"/>
    </source>
</evidence>
<accession>A0A2N1PNL0</accession>
<dbReference type="Gene3D" id="3.40.50.360">
    <property type="match status" value="1"/>
</dbReference>
<dbReference type="SUPFAM" id="SSF52218">
    <property type="entry name" value="Flavoproteins"/>
    <property type="match status" value="1"/>
</dbReference>
<dbReference type="InterPro" id="IPR029039">
    <property type="entry name" value="Flavoprotein-like_sf"/>
</dbReference>
<name>A0A2N1PNL0_9BACT</name>
<gene>
    <name evidence="2" type="ORF">CVV64_11965</name>
</gene>
<sequence length="407" mass="44761">MKSNLALNIHIPRHLRQNLDTALAKGLRCDAPDNVTNAGYEGNELHIRANTLFGMVFHCCAAASFSRDRIILVSNPEDILPGPLIIADCPDETGMHPETALFLRKMAAFREIPLWQGHSAVIVSHSPGTLGTKRSAQDILFTLNNRGWAIPGKALVESVNEAQNMSTRARIMDVSPLRALELACHELGPALGNSLQPGIRTDPSAPFRITALHSSTSVKSNTMALWNRVRSRLETIKNCRIQTLGLDSTSIDDCRGCNFQTCRHFGENGGCFYGGRITRETFPAIMDADLLMLLIPNYNDSPPANFLALFNRLTSLYHADSRGFFNISLCVITVSGYSGSDCVIKTAFSSLCLNKGFRLMPEASLHALANDPGEIENTWQEEDYVHADAFARRIMNSAPSASQNPFR</sequence>